<dbReference type="GO" id="GO:0043023">
    <property type="term" value="F:ribosomal large subunit binding"/>
    <property type="evidence" value="ECO:0007669"/>
    <property type="project" value="TreeGrafter"/>
</dbReference>
<accession>A0A318SAD2</accession>
<dbReference type="EMBL" id="QJSX01000001">
    <property type="protein sequence ID" value="PYE56370.1"/>
    <property type="molecule type" value="Genomic_DNA"/>
</dbReference>
<dbReference type="GO" id="GO:0072344">
    <property type="term" value="P:rescue of stalled ribosome"/>
    <property type="evidence" value="ECO:0007669"/>
    <property type="project" value="TreeGrafter"/>
</dbReference>
<dbReference type="Pfam" id="PF05833">
    <property type="entry name" value="NFACT_N"/>
    <property type="match status" value="2"/>
</dbReference>
<comment type="caution">
    <text evidence="2">The sequence shown here is derived from an EMBL/GenBank/DDBJ whole genome shotgun (WGS) entry which is preliminary data.</text>
</comment>
<dbReference type="Proteomes" id="UP000248326">
    <property type="component" value="Unassembled WGS sequence"/>
</dbReference>
<feature type="domain" description="NFACT RNA-binding" evidence="1">
    <location>
        <begin position="403"/>
        <end position="499"/>
    </location>
</feature>
<sequence>MEGLLLARALLDVRAILPARGLGWVFPDETTAALLLDGTTNLVLSYRPPQPGLYLSRERLAGDPKNAFQRTLANRARGDLVSAEQLKLDRVALLTFSGERGFVDVAPIRLVFELTGRNANVLLLEAGDGFEGRIVAAAREITNARNRFRSVRTGGVYTPPPPYEKLDPRTITPDEARSLADTPIGKWREHIDGLGLTLSAELARRARVPVSTPPGDAWPRAFEALRSLVDDPTPREGDLSEGMREAVRADKADVLRKALREPLAKRRTLLLNQLGDVERALGAYETAQGERTQADLLMAYSHLVEPGAVSASLPDFNGEGEASVPLDPALSAVQNAEKLYARARRREEVFERLALREPALRAELTELDASLARLDTAGLGELELMRADLVEAKGDKPAVGARYTSPSGFEVLVGRNNKENDLLTHKVARSTDFWFHVQGYPGSHVIVRTIGKDLAVPDILMAAALAAHYSKASGSGNVAVDYTRKKNVWKPRGAPAGSVHYTQQKTVWVDPALP</sequence>
<reference evidence="2 3" key="1">
    <citation type="submission" date="2018-06" db="EMBL/GenBank/DDBJ databases">
        <title>Genomic Encyclopedia of Type Strains, Phase IV (KMG-IV): sequencing the most valuable type-strain genomes for metagenomic binning, comparative biology and taxonomic classification.</title>
        <authorList>
            <person name="Goeker M."/>
        </authorList>
    </citation>
    <scope>NUCLEOTIDE SEQUENCE [LARGE SCALE GENOMIC DNA]</scope>
    <source>
        <strain evidence="2 3">DSM 18048</strain>
    </source>
</reference>
<gene>
    <name evidence="2" type="ORF">DES52_101174</name>
</gene>
<dbReference type="OrthoDB" id="9766163at2"/>
<name>A0A318SAD2_9DEIO</name>
<dbReference type="RefSeq" id="WP_110884869.1">
    <property type="nucleotide sequence ID" value="NZ_QJSX01000001.1"/>
</dbReference>
<organism evidence="2 3">
    <name type="scientific">Deinococcus yavapaiensis KR-236</name>
    <dbReference type="NCBI Taxonomy" id="694435"/>
    <lineage>
        <taxon>Bacteria</taxon>
        <taxon>Thermotogati</taxon>
        <taxon>Deinococcota</taxon>
        <taxon>Deinococci</taxon>
        <taxon>Deinococcales</taxon>
        <taxon>Deinococcaceae</taxon>
        <taxon>Deinococcus</taxon>
    </lineage>
</organism>
<dbReference type="Gene3D" id="2.30.310.10">
    <property type="entry name" value="ibrinogen binding protein from staphylococcus aureus domain"/>
    <property type="match status" value="1"/>
</dbReference>
<dbReference type="AlphaFoldDB" id="A0A318SAD2"/>
<evidence type="ECO:0000259" key="1">
    <source>
        <dbReference type="Pfam" id="PF05670"/>
    </source>
</evidence>
<dbReference type="PANTHER" id="PTHR15239">
    <property type="entry name" value="NUCLEAR EXPORT MEDIATOR FACTOR NEMF"/>
    <property type="match status" value="1"/>
</dbReference>
<keyword evidence="3" id="KW-1185">Reference proteome</keyword>
<dbReference type="InterPro" id="IPR051608">
    <property type="entry name" value="RQC_Subunit_NEMF"/>
</dbReference>
<evidence type="ECO:0000313" key="3">
    <source>
        <dbReference type="Proteomes" id="UP000248326"/>
    </source>
</evidence>
<dbReference type="GO" id="GO:0000049">
    <property type="term" value="F:tRNA binding"/>
    <property type="evidence" value="ECO:0007669"/>
    <property type="project" value="TreeGrafter"/>
</dbReference>
<evidence type="ECO:0000313" key="2">
    <source>
        <dbReference type="EMBL" id="PYE56370.1"/>
    </source>
</evidence>
<protein>
    <submittedName>
        <fullName evidence="2">Putative ribosome quality control (RQC) complex YloA/Tae2 family protein</fullName>
    </submittedName>
</protein>
<dbReference type="GO" id="GO:1990112">
    <property type="term" value="C:RQC complex"/>
    <property type="evidence" value="ECO:0007669"/>
    <property type="project" value="TreeGrafter"/>
</dbReference>
<dbReference type="PANTHER" id="PTHR15239:SF6">
    <property type="entry name" value="RIBOSOME QUALITY CONTROL COMPLEX SUBUNIT NEMF"/>
    <property type="match status" value="1"/>
</dbReference>
<proteinExistence type="predicted"/>
<dbReference type="Pfam" id="PF05670">
    <property type="entry name" value="NFACT-R_1"/>
    <property type="match status" value="1"/>
</dbReference>
<dbReference type="InterPro" id="IPR008532">
    <property type="entry name" value="NFACT_RNA-bd"/>
</dbReference>